<feature type="domain" description="Amidohydrolase-related" evidence="1">
    <location>
        <begin position="91"/>
        <end position="445"/>
    </location>
</feature>
<dbReference type="Gene3D" id="3.20.20.140">
    <property type="entry name" value="Metal-dependent hydrolases"/>
    <property type="match status" value="1"/>
</dbReference>
<gene>
    <name evidence="2" type="ORF">MKK02DRAFT_41070</name>
</gene>
<dbReference type="SUPFAM" id="SSF51338">
    <property type="entry name" value="Composite domain of metallo-dependent hydrolases"/>
    <property type="match status" value="1"/>
</dbReference>
<dbReference type="InterPro" id="IPR006680">
    <property type="entry name" value="Amidohydro-rel"/>
</dbReference>
<dbReference type="EMBL" id="JAKWFO010000014">
    <property type="protein sequence ID" value="KAI9632760.1"/>
    <property type="molecule type" value="Genomic_DNA"/>
</dbReference>
<comment type="caution">
    <text evidence="2">The sequence shown here is derived from an EMBL/GenBank/DDBJ whole genome shotgun (WGS) entry which is preliminary data.</text>
</comment>
<sequence>MSDSFDYAKAFPNPPVVRDALLAELNVKPWLTQTHESFYLINATIVDAAGGKLMDGEYAIRVEKGEIVSVDAQKGARLDNGVKQIDVKGKFICPGLIDAHVHVCAVPGVATMGDMVRLNPQVVTLRSTYILKGMLQRGFTTVRDTGGATKFIANAISEGLIEGPRLFQCGKALSQTGGHGDLLPGQSGGDGTGCCGGNHAAYGRTADGVPACLKAVREELKQGADFIKIMLGGGVSSETDAIDTIQYSPDEVRAITSSAWQMGKKMCTAHAYTAEAINHAIDNGVKGIEHGNLLDKPTAERMAKEGVYLTPTLSCYGIMLRKPFEDFLSPDCRDKSVEVMQDGLTALKIANEAGVTICYGSDLLISMQALQTEEFTVRASVIDSPTLLKQATINPAKMLKQEGRLGLIAKGAIADILVLEKNPLEDITVLDRPELYLKAVFKEGKLYKGDL</sequence>
<protein>
    <recommendedName>
        <fullName evidence="1">Amidohydrolase-related domain-containing protein</fullName>
    </recommendedName>
</protein>
<dbReference type="SUPFAM" id="SSF51556">
    <property type="entry name" value="Metallo-dependent hydrolases"/>
    <property type="match status" value="1"/>
</dbReference>
<keyword evidence="3" id="KW-1185">Reference proteome</keyword>
<dbReference type="Gene3D" id="2.30.40.10">
    <property type="entry name" value="Urease, subunit C, domain 1"/>
    <property type="match status" value="1"/>
</dbReference>
<evidence type="ECO:0000259" key="1">
    <source>
        <dbReference type="Pfam" id="PF01979"/>
    </source>
</evidence>
<dbReference type="CDD" id="cd01299">
    <property type="entry name" value="Met_dep_hydrolase_A"/>
    <property type="match status" value="1"/>
</dbReference>
<dbReference type="GeneID" id="77730618"/>
<evidence type="ECO:0000313" key="3">
    <source>
        <dbReference type="Proteomes" id="UP001164286"/>
    </source>
</evidence>
<dbReference type="InterPro" id="IPR051781">
    <property type="entry name" value="Metallo-dep_Hydrolase"/>
</dbReference>
<dbReference type="PANTHER" id="PTHR43135:SF3">
    <property type="entry name" value="ALPHA-D-RIBOSE 1-METHYLPHOSPHONATE 5-TRIPHOSPHATE DIPHOSPHATASE"/>
    <property type="match status" value="1"/>
</dbReference>
<name>A0AA38LR98_9TREE</name>
<dbReference type="InterPro" id="IPR011059">
    <property type="entry name" value="Metal-dep_hydrolase_composite"/>
</dbReference>
<dbReference type="InterPro" id="IPR057744">
    <property type="entry name" value="OTAase-like"/>
</dbReference>
<dbReference type="AlphaFoldDB" id="A0AA38LR98"/>
<dbReference type="Pfam" id="PF01979">
    <property type="entry name" value="Amidohydro_1"/>
    <property type="match status" value="1"/>
</dbReference>
<evidence type="ECO:0000313" key="2">
    <source>
        <dbReference type="EMBL" id="KAI9632760.1"/>
    </source>
</evidence>
<dbReference type="RefSeq" id="XP_052942537.1">
    <property type="nucleotide sequence ID" value="XM_053091413.1"/>
</dbReference>
<accession>A0AA38LR98</accession>
<proteinExistence type="predicted"/>
<reference evidence="2" key="1">
    <citation type="journal article" date="2022" name="G3 (Bethesda)">
        <title>High quality genome of the basidiomycete yeast Dioszegia hungarica PDD-24b-2 isolated from cloud water.</title>
        <authorList>
            <person name="Jarrige D."/>
            <person name="Haridas S."/>
            <person name="Bleykasten-Grosshans C."/>
            <person name="Joly M."/>
            <person name="Nadalig T."/>
            <person name="Sancelme M."/>
            <person name="Vuilleumier S."/>
            <person name="Grigoriev I.V."/>
            <person name="Amato P."/>
            <person name="Bringel F."/>
        </authorList>
    </citation>
    <scope>NUCLEOTIDE SEQUENCE</scope>
    <source>
        <strain evidence="2">PDD-24b-2</strain>
    </source>
</reference>
<organism evidence="2 3">
    <name type="scientific">Dioszegia hungarica</name>
    <dbReference type="NCBI Taxonomy" id="4972"/>
    <lineage>
        <taxon>Eukaryota</taxon>
        <taxon>Fungi</taxon>
        <taxon>Dikarya</taxon>
        <taxon>Basidiomycota</taxon>
        <taxon>Agaricomycotina</taxon>
        <taxon>Tremellomycetes</taxon>
        <taxon>Tremellales</taxon>
        <taxon>Bulleribasidiaceae</taxon>
        <taxon>Dioszegia</taxon>
    </lineage>
</organism>
<dbReference type="GO" id="GO:0016810">
    <property type="term" value="F:hydrolase activity, acting on carbon-nitrogen (but not peptide) bonds"/>
    <property type="evidence" value="ECO:0007669"/>
    <property type="project" value="InterPro"/>
</dbReference>
<dbReference type="PANTHER" id="PTHR43135">
    <property type="entry name" value="ALPHA-D-RIBOSE 1-METHYLPHOSPHONATE 5-TRIPHOSPHATE DIPHOSPHATASE"/>
    <property type="match status" value="1"/>
</dbReference>
<dbReference type="InterPro" id="IPR032466">
    <property type="entry name" value="Metal_Hydrolase"/>
</dbReference>
<dbReference type="Proteomes" id="UP001164286">
    <property type="component" value="Unassembled WGS sequence"/>
</dbReference>